<evidence type="ECO:0000256" key="1">
    <source>
        <dbReference type="SAM" id="Coils"/>
    </source>
</evidence>
<evidence type="ECO:0000313" key="5">
    <source>
        <dbReference type="Proteomes" id="UP000192257"/>
    </source>
</evidence>
<feature type="signal peptide" evidence="3">
    <location>
        <begin position="1"/>
        <end position="27"/>
    </location>
</feature>
<organism evidence="4 5">
    <name type="scientific">Trypanosoma theileri</name>
    <dbReference type="NCBI Taxonomy" id="67003"/>
    <lineage>
        <taxon>Eukaryota</taxon>
        <taxon>Discoba</taxon>
        <taxon>Euglenozoa</taxon>
        <taxon>Kinetoplastea</taxon>
        <taxon>Metakinetoplastina</taxon>
        <taxon>Trypanosomatida</taxon>
        <taxon>Trypanosomatidae</taxon>
        <taxon>Trypanosoma</taxon>
    </lineage>
</organism>
<keyword evidence="1" id="KW-0175">Coiled coil</keyword>
<proteinExistence type="predicted"/>
<keyword evidence="5" id="KW-1185">Reference proteome</keyword>
<protein>
    <submittedName>
        <fullName evidence="4">Uncharacterized protein</fullName>
    </submittedName>
</protein>
<feature type="compositionally biased region" description="Polar residues" evidence="2">
    <location>
        <begin position="295"/>
        <end position="319"/>
    </location>
</feature>
<dbReference type="Proteomes" id="UP000192257">
    <property type="component" value="Unassembled WGS sequence"/>
</dbReference>
<feature type="coiled-coil region" evidence="1">
    <location>
        <begin position="116"/>
        <end position="143"/>
    </location>
</feature>
<feature type="region of interest" description="Disordered" evidence="2">
    <location>
        <begin position="255"/>
        <end position="372"/>
    </location>
</feature>
<comment type="caution">
    <text evidence="4">The sequence shown here is derived from an EMBL/GenBank/DDBJ whole genome shotgun (WGS) entry which is preliminary data.</text>
</comment>
<feature type="compositionally biased region" description="Basic and acidic residues" evidence="2">
    <location>
        <begin position="255"/>
        <end position="269"/>
    </location>
</feature>
<accession>A0A1X0NXY4</accession>
<sequence length="411" mass="45532">MTTMFVQLRRVVYLLVLLQCCVCVAYAQQSSTGEATETARGLKELEELTTKMKEDKANLNGKLLALRNIKSESPEALKRAKSAASKAWEVEELILPILTPDMLMFENVNKKESKSKELFRKAVDAAKEAKEAAEKAILTAKKSNDLVEEIRKGSEPLMFMAYQVEEVAEKHIEKCETGHSEEDQKEKKLAEEYKKQAKDVESFLQLVDNDIQSNTEVVEEVQKQAKDASDAAASLQKIIDNIFRDHPHIRAELEREIKETPSHENKEVDGSLPNKQNEENTRNQNTNSAQAEAGSHTTAQQQQNEQDSKGQNNKESNVETQEENRNSQSNPPTDSNSSATGTSQSQNMPTNSSTASETPQSQNMPTNSPSSASIHLNITQLSDSSSSPALVHSPLLLLLVLMCVLGCTLVC</sequence>
<dbReference type="GeneID" id="39985086"/>
<evidence type="ECO:0000313" key="4">
    <source>
        <dbReference type="EMBL" id="ORC89556.1"/>
    </source>
</evidence>
<feature type="compositionally biased region" description="Polar residues" evidence="2">
    <location>
        <begin position="326"/>
        <end position="372"/>
    </location>
</feature>
<feature type="chain" id="PRO_5012846191" evidence="3">
    <location>
        <begin position="28"/>
        <end position="411"/>
    </location>
</feature>
<name>A0A1X0NXY4_9TRYP</name>
<evidence type="ECO:0000256" key="3">
    <source>
        <dbReference type="SAM" id="SignalP"/>
    </source>
</evidence>
<keyword evidence="3" id="KW-0732">Signal</keyword>
<dbReference type="AlphaFoldDB" id="A0A1X0NXY4"/>
<reference evidence="4 5" key="1">
    <citation type="submission" date="2017-03" db="EMBL/GenBank/DDBJ databases">
        <title>An alternative strategy for trypanosome survival in the mammalian bloodstream revealed through genome and transcriptome analysis of the ubiquitous bovine parasite Trypanosoma (Megatrypanum) theileri.</title>
        <authorList>
            <person name="Kelly S."/>
            <person name="Ivens A."/>
            <person name="Mott A."/>
            <person name="O'Neill E."/>
            <person name="Emms D."/>
            <person name="Macleod O."/>
            <person name="Voorheis P."/>
            <person name="Matthews J."/>
            <person name="Matthews K."/>
            <person name="Carrington M."/>
        </authorList>
    </citation>
    <scope>NUCLEOTIDE SEQUENCE [LARGE SCALE GENOMIC DNA]</scope>
    <source>
        <strain evidence="4">Edinburgh</strain>
    </source>
</reference>
<gene>
    <name evidence="4" type="ORF">TM35_000123310</name>
</gene>
<dbReference type="RefSeq" id="XP_028883622.1">
    <property type="nucleotide sequence ID" value="XM_029025306.1"/>
</dbReference>
<dbReference type="VEuPathDB" id="TriTrypDB:TM35_000123310"/>
<dbReference type="EMBL" id="NBCO01000012">
    <property type="protein sequence ID" value="ORC89556.1"/>
    <property type="molecule type" value="Genomic_DNA"/>
</dbReference>
<evidence type="ECO:0000256" key="2">
    <source>
        <dbReference type="SAM" id="MobiDB-lite"/>
    </source>
</evidence>